<feature type="region of interest" description="Disordered" evidence="2">
    <location>
        <begin position="318"/>
        <end position="362"/>
    </location>
</feature>
<evidence type="ECO:0000259" key="4">
    <source>
        <dbReference type="Pfam" id="PF12849"/>
    </source>
</evidence>
<dbReference type="InterPro" id="IPR024370">
    <property type="entry name" value="PBP_domain"/>
</dbReference>
<feature type="signal peptide" evidence="3">
    <location>
        <begin position="1"/>
        <end position="22"/>
    </location>
</feature>
<dbReference type="Proteomes" id="UP000307749">
    <property type="component" value="Unassembled WGS sequence"/>
</dbReference>
<reference evidence="5 6" key="1">
    <citation type="submission" date="2017-02" db="EMBL/GenBank/DDBJ databases">
        <title>Whole genome sequencing of Metallibacterium scheffleri DSM 24874 (T).</title>
        <authorList>
            <person name="Kumar S."/>
            <person name="Patil P."/>
            <person name="Patil P.B."/>
        </authorList>
    </citation>
    <scope>NUCLEOTIDE SEQUENCE [LARGE SCALE GENOMIC DNA]</scope>
    <source>
        <strain evidence="5 6">DSM 24874</strain>
    </source>
</reference>
<dbReference type="AlphaFoldDB" id="A0A4S3KPF0"/>
<dbReference type="EMBL" id="MWQO01000022">
    <property type="protein sequence ID" value="THD10750.1"/>
    <property type="molecule type" value="Genomic_DNA"/>
</dbReference>
<keyword evidence="6" id="KW-1185">Reference proteome</keyword>
<feature type="compositionally biased region" description="Polar residues" evidence="2">
    <location>
        <begin position="318"/>
        <end position="329"/>
    </location>
</feature>
<proteinExistence type="predicted"/>
<dbReference type="SUPFAM" id="SSF53850">
    <property type="entry name" value="Periplasmic binding protein-like II"/>
    <property type="match status" value="1"/>
</dbReference>
<gene>
    <name evidence="5" type="ORF">B1806_06945</name>
</gene>
<dbReference type="RefSeq" id="WP_081126986.1">
    <property type="nucleotide sequence ID" value="NZ_LDOS01000002.1"/>
</dbReference>
<keyword evidence="1 3" id="KW-0732">Signal</keyword>
<evidence type="ECO:0000313" key="5">
    <source>
        <dbReference type="EMBL" id="THD10750.1"/>
    </source>
</evidence>
<comment type="caution">
    <text evidence="5">The sequence shown here is derived from an EMBL/GenBank/DDBJ whole genome shotgun (WGS) entry which is preliminary data.</text>
</comment>
<dbReference type="Pfam" id="PF12849">
    <property type="entry name" value="PBP_like_2"/>
    <property type="match status" value="1"/>
</dbReference>
<evidence type="ECO:0000256" key="2">
    <source>
        <dbReference type="SAM" id="MobiDB-lite"/>
    </source>
</evidence>
<dbReference type="InterPro" id="IPR050811">
    <property type="entry name" value="Phosphate_ABC_transporter"/>
</dbReference>
<dbReference type="PANTHER" id="PTHR30570:SF1">
    <property type="entry name" value="PHOSPHATE-BINDING PROTEIN PSTS"/>
    <property type="match status" value="1"/>
</dbReference>
<feature type="chain" id="PRO_5020711608" description="PBP domain-containing protein" evidence="3">
    <location>
        <begin position="23"/>
        <end position="362"/>
    </location>
</feature>
<accession>A0A4S3KPF0</accession>
<evidence type="ECO:0000256" key="1">
    <source>
        <dbReference type="ARBA" id="ARBA00022729"/>
    </source>
</evidence>
<dbReference type="Gene3D" id="3.40.190.10">
    <property type="entry name" value="Periplasmic binding protein-like II"/>
    <property type="match status" value="2"/>
</dbReference>
<evidence type="ECO:0000313" key="6">
    <source>
        <dbReference type="Proteomes" id="UP000307749"/>
    </source>
</evidence>
<feature type="domain" description="PBP" evidence="4">
    <location>
        <begin position="19"/>
        <end position="255"/>
    </location>
</feature>
<evidence type="ECO:0000256" key="3">
    <source>
        <dbReference type="SAM" id="SignalP"/>
    </source>
</evidence>
<name>A0A4S3KPF0_9GAMM</name>
<dbReference type="PANTHER" id="PTHR30570">
    <property type="entry name" value="PERIPLASMIC PHOSPHATE BINDING COMPONENT OF PHOSPHATE ABC TRANSPORTER"/>
    <property type="match status" value="1"/>
</dbReference>
<organism evidence="5 6">
    <name type="scientific">Metallibacterium scheffleri</name>
    <dbReference type="NCBI Taxonomy" id="993689"/>
    <lineage>
        <taxon>Bacteria</taxon>
        <taxon>Pseudomonadati</taxon>
        <taxon>Pseudomonadota</taxon>
        <taxon>Gammaproteobacteria</taxon>
        <taxon>Lysobacterales</taxon>
        <taxon>Rhodanobacteraceae</taxon>
        <taxon>Metallibacterium</taxon>
    </lineage>
</organism>
<feature type="compositionally biased region" description="Basic and acidic residues" evidence="2">
    <location>
        <begin position="337"/>
        <end position="346"/>
    </location>
</feature>
<protein>
    <recommendedName>
        <fullName evidence="4">PBP domain-containing protein</fullName>
    </recommendedName>
</protein>
<dbReference type="STRING" id="993689.GCA_002077135_01609"/>
<sequence>MRRACLLLLSFLCTAVAAQAIAAPASATLRWRGDFTTAHSLADGLAKAWARDEGGRLDVDSFNTISGIDQALDGRVDIAGSARPPFSGRPQESGLVFTPLAWDALVLITHRDNPVHNITLQQLYQVYMGYTTNWSQLGGPDKPINLYSIASPLDGVEFDLRKFLYGRGDQEIAAPRLYLNTQQLQVAVGLDPDALGVSAYSNVYRNPRLQMLRVEGIKPDARSISDGTYPMLVPLYFGSNPNDPKAAEVRRFMRFAEGPRGQAVIRAQGMIPYADGAALAAGAETRATWIAQRLAAEQSAGKIAMNGPLAAPGATYSQGASIAPTSPSTQAARARMQARDALDRKVKPVLRTADASEGGGGE</sequence>
<dbReference type="OrthoDB" id="9790048at2"/>